<keyword evidence="3" id="KW-0408">Iron</keyword>
<accession>A0A934TIW4</accession>
<sequence length="339" mass="36073">MLRHATASLLALATALPALPAMADELNLFSARHYDTDLQLYDLFTEATGIRVNLIEGSGDELQARIEAEGANSPADILLTVDAGRLHRAEVAGLFQPVDSDILTARIPAELRHPDNLWFGLSSRARVIFHNADAGPPEGLSRMEDLADPRFEGEICMRSSSNIYSVSLLAELIEVLGADAAEDWARGIGRNLARAPQGGDTDQIRAVAAGECAVGISNTYYWGRLKASSNPADVAVADATAFLFPNQDDRGTHTNISGAGVLVNAPNRDNAIAFLEFLVSDTAQQILADGNNEYPVVAGVQIEGPMAAFTDFRSSGVNASVFGLNAAEAVMIWDRAGVP</sequence>
<protein>
    <submittedName>
        <fullName evidence="5">Fe(3+) ABC transporter substrate-binding protein</fullName>
    </submittedName>
</protein>
<evidence type="ECO:0000313" key="5">
    <source>
        <dbReference type="EMBL" id="MBK5926605.1"/>
    </source>
</evidence>
<evidence type="ECO:0000256" key="1">
    <source>
        <dbReference type="ARBA" id="ARBA00008520"/>
    </source>
</evidence>
<dbReference type="Gene3D" id="3.40.190.10">
    <property type="entry name" value="Periplasmic binding protein-like II"/>
    <property type="match status" value="2"/>
</dbReference>
<dbReference type="GO" id="GO:0046872">
    <property type="term" value="F:metal ion binding"/>
    <property type="evidence" value="ECO:0007669"/>
    <property type="project" value="UniProtKB-KW"/>
</dbReference>
<comment type="caution">
    <text evidence="5">The sequence shown here is derived from an EMBL/GenBank/DDBJ whole genome shotgun (WGS) entry which is preliminary data.</text>
</comment>
<feature type="binding site" evidence="3">
    <location>
        <position position="33"/>
    </location>
    <ligand>
        <name>Fe cation</name>
        <dbReference type="ChEBI" id="CHEBI:24875"/>
    </ligand>
</feature>
<dbReference type="PIRSF" id="PIRSF002825">
    <property type="entry name" value="CfbpA"/>
    <property type="match status" value="1"/>
</dbReference>
<name>A0A934TIW4_9RHOB</name>
<dbReference type="PANTHER" id="PTHR30006">
    <property type="entry name" value="THIAMINE-BINDING PERIPLASMIC PROTEIN-RELATED"/>
    <property type="match status" value="1"/>
</dbReference>
<feature type="signal peptide" evidence="4">
    <location>
        <begin position="1"/>
        <end position="23"/>
    </location>
</feature>
<feature type="chain" id="PRO_5037794812" evidence="4">
    <location>
        <begin position="24"/>
        <end position="339"/>
    </location>
</feature>
<dbReference type="Proteomes" id="UP000706333">
    <property type="component" value="Unassembled WGS sequence"/>
</dbReference>
<dbReference type="SUPFAM" id="SSF53850">
    <property type="entry name" value="Periplasmic binding protein-like II"/>
    <property type="match status" value="1"/>
</dbReference>
<comment type="similarity">
    <text evidence="1">Belongs to the bacterial solute-binding protein 1 family.</text>
</comment>
<dbReference type="InterPro" id="IPR026045">
    <property type="entry name" value="Ferric-bd"/>
</dbReference>
<evidence type="ECO:0000313" key="6">
    <source>
        <dbReference type="Proteomes" id="UP000706333"/>
    </source>
</evidence>
<reference evidence="5" key="2">
    <citation type="journal article" date="2020" name="Microorganisms">
        <title>Osmotic Adaptation and Compatible Solute Biosynthesis of Phototrophic Bacteria as Revealed from Genome Analyses.</title>
        <authorList>
            <person name="Imhoff J.F."/>
            <person name="Rahn T."/>
            <person name="Kunzel S."/>
            <person name="Keller A."/>
            <person name="Neulinger S.C."/>
        </authorList>
    </citation>
    <scope>NUCLEOTIDE SEQUENCE</scope>
    <source>
        <strain evidence="5">LMG 28126</strain>
    </source>
</reference>
<keyword evidence="3" id="KW-0479">Metal-binding</keyword>
<reference evidence="5" key="1">
    <citation type="submission" date="2017-05" db="EMBL/GenBank/DDBJ databases">
        <authorList>
            <person name="Imhoff J.F."/>
            <person name="Rahn T."/>
            <person name="Kuenzel S."/>
            <person name="Neulinger S.C."/>
        </authorList>
    </citation>
    <scope>NUCLEOTIDE SEQUENCE</scope>
    <source>
        <strain evidence="5">LMG 28126</strain>
    </source>
</reference>
<keyword evidence="6" id="KW-1185">Reference proteome</keyword>
<gene>
    <name evidence="5" type="ORF">CCR87_04430</name>
</gene>
<dbReference type="AlphaFoldDB" id="A0A934TIW4"/>
<organism evidence="5 6">
    <name type="scientific">Rhodobaculum claviforme</name>
    <dbReference type="NCBI Taxonomy" id="1549854"/>
    <lineage>
        <taxon>Bacteria</taxon>
        <taxon>Pseudomonadati</taxon>
        <taxon>Pseudomonadota</taxon>
        <taxon>Alphaproteobacteria</taxon>
        <taxon>Rhodobacterales</taxon>
        <taxon>Paracoccaceae</taxon>
        <taxon>Rhodobaculum</taxon>
    </lineage>
</organism>
<dbReference type="Pfam" id="PF13343">
    <property type="entry name" value="SBP_bac_6"/>
    <property type="match status" value="1"/>
</dbReference>
<feature type="binding site" evidence="3">
    <location>
        <position position="221"/>
    </location>
    <ligand>
        <name>Fe cation</name>
        <dbReference type="ChEBI" id="CHEBI:24875"/>
    </ligand>
</feature>
<dbReference type="GO" id="GO:0030288">
    <property type="term" value="C:outer membrane-bounded periplasmic space"/>
    <property type="evidence" value="ECO:0007669"/>
    <property type="project" value="TreeGrafter"/>
</dbReference>
<keyword evidence="2 4" id="KW-0732">Signal</keyword>
<dbReference type="RefSeq" id="WP_201156374.1">
    <property type="nucleotide sequence ID" value="NZ_NHSD01000141.1"/>
</dbReference>
<dbReference type="EMBL" id="NHSD01000141">
    <property type="protein sequence ID" value="MBK5926605.1"/>
    <property type="molecule type" value="Genomic_DNA"/>
</dbReference>
<feature type="binding site" evidence="3">
    <location>
        <position position="220"/>
    </location>
    <ligand>
        <name>Fe cation</name>
        <dbReference type="ChEBI" id="CHEBI:24875"/>
    </ligand>
</feature>
<evidence type="ECO:0000256" key="3">
    <source>
        <dbReference type="PIRSR" id="PIRSR002825-1"/>
    </source>
</evidence>
<evidence type="ECO:0000256" key="4">
    <source>
        <dbReference type="SAM" id="SignalP"/>
    </source>
</evidence>
<dbReference type="PANTHER" id="PTHR30006:SF15">
    <property type="entry name" value="IRON-UTILIZATION PERIPLASMIC PROTEIN"/>
    <property type="match status" value="1"/>
</dbReference>
<proteinExistence type="inferred from homology"/>
<evidence type="ECO:0000256" key="2">
    <source>
        <dbReference type="ARBA" id="ARBA00022729"/>
    </source>
</evidence>